<dbReference type="EMBL" id="MG733298">
    <property type="protein sequence ID" value="AWX65725.1"/>
    <property type="molecule type" value="Genomic_DNA"/>
</dbReference>
<keyword evidence="1" id="KW-0812">Transmembrane</keyword>
<sequence length="147" mass="17457">MNQYRLNNQSNFIEVFDSLDNCFSKNKGTLMFTALNYAQISCKIEKVSKTAFPYSLFLECLIGQKLKFSYNQNLKKRKSLFFVATVRDCKMFLFFEILLHSIFLIGQSVINWYKIRVGFLDFFWPDAVLDKLSMNLILQEKFMIHIR</sequence>
<dbReference type="RefSeq" id="YP_009504395.1">
    <property type="nucleotide sequence ID" value="NC_038211.1"/>
</dbReference>
<protein>
    <submittedName>
        <fullName evidence="2">Uncharacterized protein</fullName>
    </submittedName>
</protein>
<evidence type="ECO:0000256" key="1">
    <source>
        <dbReference type="SAM" id="Phobius"/>
    </source>
</evidence>
<keyword evidence="2" id="KW-0496">Mitochondrion</keyword>
<name>A0A2Z4N618_9FLOR</name>
<evidence type="ECO:0000313" key="2">
    <source>
        <dbReference type="EMBL" id="AWX65725.1"/>
    </source>
</evidence>
<feature type="transmembrane region" description="Helical" evidence="1">
    <location>
        <begin position="92"/>
        <end position="113"/>
    </location>
</feature>
<reference evidence="2" key="1">
    <citation type="submission" date="2017-12" db="EMBL/GenBank/DDBJ databases">
        <authorList>
            <person name="Hurst M.R.H."/>
        </authorList>
    </citation>
    <scope>NUCLEOTIDE SEQUENCE</scope>
</reference>
<organism evidence="2">
    <name type="scientific">Gracilaria chouae</name>
    <dbReference type="NCBI Taxonomy" id="1172980"/>
    <lineage>
        <taxon>Eukaryota</taxon>
        <taxon>Rhodophyta</taxon>
        <taxon>Florideophyceae</taxon>
        <taxon>Rhodymeniophycidae</taxon>
        <taxon>Gracilariales</taxon>
        <taxon>Gracilariaceae</taxon>
        <taxon>Gracilaria</taxon>
    </lineage>
</organism>
<gene>
    <name evidence="2" type="primary">orf148</name>
    <name evidence="2" type="ORF">GrchoCDS025</name>
</gene>
<accession>A0A2Z4N618</accession>
<geneLocation type="mitochondrion" evidence="2"/>
<proteinExistence type="predicted"/>
<dbReference type="GeneID" id="37541191"/>
<keyword evidence="1" id="KW-0472">Membrane</keyword>
<keyword evidence="1" id="KW-1133">Transmembrane helix</keyword>
<dbReference type="AlphaFoldDB" id="A0A2Z4N618"/>